<feature type="transmembrane region" description="Helical" evidence="6">
    <location>
        <begin position="258"/>
        <end position="284"/>
    </location>
</feature>
<accession>A0A9D4ZG66</accession>
<dbReference type="GO" id="GO:0005794">
    <property type="term" value="C:Golgi apparatus"/>
    <property type="evidence" value="ECO:0007669"/>
    <property type="project" value="TreeGrafter"/>
</dbReference>
<evidence type="ECO:0008006" key="11">
    <source>
        <dbReference type="Google" id="ProtNLM"/>
    </source>
</evidence>
<dbReference type="Proteomes" id="UP000886520">
    <property type="component" value="Chromosome 12"/>
</dbReference>
<feature type="transmembrane region" description="Helical" evidence="6">
    <location>
        <begin position="222"/>
        <end position="238"/>
    </location>
</feature>
<name>A0A9D4ZG66_ADICA</name>
<dbReference type="InterPro" id="IPR009637">
    <property type="entry name" value="GPR107/GPR108-like"/>
</dbReference>
<evidence type="ECO:0000256" key="6">
    <source>
        <dbReference type="SAM" id="Phobius"/>
    </source>
</evidence>
<feature type="transmembrane region" description="Helical" evidence="6">
    <location>
        <begin position="296"/>
        <end position="315"/>
    </location>
</feature>
<keyword evidence="4 6" id="KW-1133">Transmembrane helix</keyword>
<evidence type="ECO:0000313" key="9">
    <source>
        <dbReference type="EMBL" id="KAI5072847.1"/>
    </source>
</evidence>
<evidence type="ECO:0000256" key="3">
    <source>
        <dbReference type="ARBA" id="ARBA00022729"/>
    </source>
</evidence>
<sequence length="456" mass="52465">MQHLADHSKSRSMASCLGGCATWVPFLMLFVWFTCIPNATAGIHHQSIKDDNRMVIVLEQFGSTSRGHLDLELSNVEWSNAGDNAPLSLNSMGFFTVTEDDWLQVIREYEQKSIKCILESRAVQLLFTFAKFSGTGPYHYNHTYPFPRANRYLVMFNNCLGLRVSMSVRASMYNMEGHTKDYLSEGQTQLPLLFFCFFWVYVALAGIWTYVCIKQKITAHRIHILMGILVALKAFYMFSEAEDKFYVKKTGTPHGWDVAFYAFSFLKGVMLFVVIVLIGTGWSFLKPYLQGKEKKVLMVVIPLQVLANIATIVIGESGLSDRNWLTWYQLLLLIDVICCCAVLFPIVWSIKHLREAAHTDGKAARNLAKLTLFRQYYIVVVSYIYFTRIVVSVLQTVTSYHYMWVSELARELATLSFYVFTGYKFRPIPHNPYFVLDEEEEEVAVEEMLKDDDFEL</sequence>
<dbReference type="AlphaFoldDB" id="A0A9D4ZG66"/>
<evidence type="ECO:0000256" key="5">
    <source>
        <dbReference type="ARBA" id="ARBA00023136"/>
    </source>
</evidence>
<protein>
    <recommendedName>
        <fullName evidence="11">Protein GPR107</fullName>
    </recommendedName>
</protein>
<evidence type="ECO:0000256" key="1">
    <source>
        <dbReference type="ARBA" id="ARBA00004141"/>
    </source>
</evidence>
<feature type="transmembrane region" description="Helical" evidence="6">
    <location>
        <begin position="327"/>
        <end position="348"/>
    </location>
</feature>
<evidence type="ECO:0000259" key="8">
    <source>
        <dbReference type="Pfam" id="PF21904"/>
    </source>
</evidence>
<dbReference type="Pfam" id="PF06814">
    <property type="entry name" value="GOST_TM"/>
    <property type="match status" value="1"/>
</dbReference>
<gene>
    <name evidence="9" type="ORF">GOP47_0012953</name>
</gene>
<feature type="transmembrane region" description="Helical" evidence="6">
    <location>
        <begin position="376"/>
        <end position="394"/>
    </location>
</feature>
<feature type="domain" description="CAND6/7 N-terminal" evidence="8">
    <location>
        <begin position="47"/>
        <end position="174"/>
    </location>
</feature>
<evidence type="ECO:0000256" key="4">
    <source>
        <dbReference type="ARBA" id="ARBA00022989"/>
    </source>
</evidence>
<feature type="domain" description="GOST seven transmembrane" evidence="7">
    <location>
        <begin position="194"/>
        <end position="431"/>
    </location>
</feature>
<evidence type="ECO:0000259" key="7">
    <source>
        <dbReference type="Pfam" id="PF06814"/>
    </source>
</evidence>
<keyword evidence="2 6" id="KW-0812">Transmembrane</keyword>
<dbReference type="GO" id="GO:0016020">
    <property type="term" value="C:membrane"/>
    <property type="evidence" value="ECO:0007669"/>
    <property type="project" value="UniProtKB-SubCell"/>
</dbReference>
<proteinExistence type="predicted"/>
<keyword evidence="10" id="KW-1185">Reference proteome</keyword>
<keyword evidence="3" id="KW-0732">Signal</keyword>
<dbReference type="PANTHER" id="PTHR21229">
    <property type="entry name" value="LUNG SEVEN TRANSMEMBRANE RECEPTOR"/>
    <property type="match status" value="1"/>
</dbReference>
<dbReference type="EMBL" id="JABFUD020000012">
    <property type="protein sequence ID" value="KAI5072847.1"/>
    <property type="molecule type" value="Genomic_DNA"/>
</dbReference>
<organism evidence="9 10">
    <name type="scientific">Adiantum capillus-veneris</name>
    <name type="common">Maidenhair fern</name>
    <dbReference type="NCBI Taxonomy" id="13818"/>
    <lineage>
        <taxon>Eukaryota</taxon>
        <taxon>Viridiplantae</taxon>
        <taxon>Streptophyta</taxon>
        <taxon>Embryophyta</taxon>
        <taxon>Tracheophyta</taxon>
        <taxon>Polypodiopsida</taxon>
        <taxon>Polypodiidae</taxon>
        <taxon>Polypodiales</taxon>
        <taxon>Pteridineae</taxon>
        <taxon>Pteridaceae</taxon>
        <taxon>Vittarioideae</taxon>
        <taxon>Adiantum</taxon>
    </lineage>
</organism>
<evidence type="ECO:0000256" key="2">
    <source>
        <dbReference type="ARBA" id="ARBA00022692"/>
    </source>
</evidence>
<comment type="subcellular location">
    <subcellularLocation>
        <location evidence="1">Membrane</location>
        <topology evidence="1">Multi-pass membrane protein</topology>
    </subcellularLocation>
</comment>
<dbReference type="InterPro" id="IPR053937">
    <property type="entry name" value="GOST_TM"/>
</dbReference>
<comment type="caution">
    <text evidence="9">The sequence shown here is derived from an EMBL/GenBank/DDBJ whole genome shotgun (WGS) entry which is preliminary data.</text>
</comment>
<keyword evidence="5 6" id="KW-0472">Membrane</keyword>
<dbReference type="Pfam" id="PF21904">
    <property type="entry name" value="CAND6-7_N"/>
    <property type="match status" value="1"/>
</dbReference>
<dbReference type="OrthoDB" id="29657at2759"/>
<feature type="transmembrane region" description="Helical" evidence="6">
    <location>
        <begin position="12"/>
        <end position="33"/>
    </location>
</feature>
<evidence type="ECO:0000313" key="10">
    <source>
        <dbReference type="Proteomes" id="UP000886520"/>
    </source>
</evidence>
<dbReference type="PANTHER" id="PTHR21229:SF2">
    <property type="entry name" value="RE59932P"/>
    <property type="match status" value="1"/>
</dbReference>
<reference evidence="9" key="1">
    <citation type="submission" date="2021-01" db="EMBL/GenBank/DDBJ databases">
        <title>Adiantum capillus-veneris genome.</title>
        <authorList>
            <person name="Fang Y."/>
            <person name="Liao Q."/>
        </authorList>
    </citation>
    <scope>NUCLEOTIDE SEQUENCE</scope>
    <source>
        <strain evidence="9">H3</strain>
        <tissue evidence="9">Leaf</tissue>
    </source>
</reference>
<feature type="transmembrane region" description="Helical" evidence="6">
    <location>
        <begin position="190"/>
        <end position="210"/>
    </location>
</feature>
<dbReference type="InterPro" id="IPR054103">
    <property type="entry name" value="CAND6-7_N"/>
</dbReference>